<dbReference type="SUPFAM" id="SSF48403">
    <property type="entry name" value="Ankyrin repeat"/>
    <property type="match status" value="2"/>
</dbReference>
<dbReference type="SMART" id="SM00248">
    <property type="entry name" value="ANK"/>
    <property type="match status" value="7"/>
</dbReference>
<dbReference type="PANTHER" id="PTHR24123:SF33">
    <property type="entry name" value="PROTEIN HOS4"/>
    <property type="match status" value="1"/>
</dbReference>
<feature type="repeat" description="ANK" evidence="3">
    <location>
        <begin position="207"/>
        <end position="239"/>
    </location>
</feature>
<dbReference type="InterPro" id="IPR051165">
    <property type="entry name" value="Multifunctional_ANK_Repeat"/>
</dbReference>
<organism evidence="4 5">
    <name type="scientific">Smittium angustum</name>
    <dbReference type="NCBI Taxonomy" id="133377"/>
    <lineage>
        <taxon>Eukaryota</taxon>
        <taxon>Fungi</taxon>
        <taxon>Fungi incertae sedis</taxon>
        <taxon>Zoopagomycota</taxon>
        <taxon>Kickxellomycotina</taxon>
        <taxon>Harpellomycetes</taxon>
        <taxon>Harpellales</taxon>
        <taxon>Legeriomycetaceae</taxon>
        <taxon>Smittium</taxon>
    </lineage>
</organism>
<evidence type="ECO:0000256" key="2">
    <source>
        <dbReference type="ARBA" id="ARBA00023043"/>
    </source>
</evidence>
<accession>A0A2U1IZ62</accession>
<proteinExistence type="predicted"/>
<keyword evidence="2 3" id="KW-0040">ANK repeat</keyword>
<gene>
    <name evidence="4" type="ORF">BB558_005902</name>
</gene>
<dbReference type="PANTHER" id="PTHR24123">
    <property type="entry name" value="ANKYRIN REPEAT-CONTAINING"/>
    <property type="match status" value="1"/>
</dbReference>
<reference evidence="4 5" key="1">
    <citation type="journal article" date="2018" name="MBio">
        <title>Comparative Genomics Reveals the Core Gene Toolbox for the Fungus-Insect Symbiosis.</title>
        <authorList>
            <person name="Wang Y."/>
            <person name="Stata M."/>
            <person name="Wang W."/>
            <person name="Stajich J.E."/>
            <person name="White M.M."/>
            <person name="Moncalvo J.M."/>
        </authorList>
    </citation>
    <scope>NUCLEOTIDE SEQUENCE [LARGE SCALE GENOMIC DNA]</scope>
    <source>
        <strain evidence="4 5">AUS-126-30</strain>
    </source>
</reference>
<keyword evidence="5" id="KW-1185">Reference proteome</keyword>
<protein>
    <submittedName>
        <fullName evidence="4">Uncharacterized protein</fullName>
    </submittedName>
</protein>
<dbReference type="InterPro" id="IPR002110">
    <property type="entry name" value="Ankyrin_rpt"/>
</dbReference>
<dbReference type="InterPro" id="IPR036770">
    <property type="entry name" value="Ankyrin_rpt-contain_sf"/>
</dbReference>
<keyword evidence="1" id="KW-0677">Repeat</keyword>
<evidence type="ECO:0000313" key="5">
    <source>
        <dbReference type="Proteomes" id="UP000245591"/>
    </source>
</evidence>
<evidence type="ECO:0000256" key="1">
    <source>
        <dbReference type="ARBA" id="ARBA00022737"/>
    </source>
</evidence>
<dbReference type="Gene3D" id="1.25.40.20">
    <property type="entry name" value="Ankyrin repeat-containing domain"/>
    <property type="match status" value="2"/>
</dbReference>
<sequence length="444" mass="50000">MVGGSNLVKLRKTPVLAKIPEDVYHLIVVGKSFKTLKYIFEKEMPNQEKLKNLLESSLSLQSIEMTELILKYRTFDLLRKWTTMSLLRSAKNLEFIKYILGKYHHGDLDNKTISEYIKPTIEFFCTHAKSNHIDIIKFCIENGTSIVKGSIVAEQAIRSFSFATTKYLLSMISTDKLCVLALVAGMKSKNPEFIKLLIDHGVDVNIKYGAPLYHACSKGFVESVNCLIENGVDVYLNDSISLQKAAKNKYFNIVELILKNSDKTNGFISKNFSKICASGNFDLVSLYTKYKQLSKSSLDDALLKALGRRHSVIAELLLENGADYNIRDGKVLESAINGYLDTVKKLYKDYKADVNIDEGEAYFYSISNGNNEVSDFLVEAGLNAKYIEMGKVIEACREGNLEKEKEIAELKDIDTSLLEDACLEVACKKGDIEMVKLILRLTEK</sequence>
<evidence type="ECO:0000256" key="3">
    <source>
        <dbReference type="PROSITE-ProRule" id="PRU00023"/>
    </source>
</evidence>
<dbReference type="Pfam" id="PF12796">
    <property type="entry name" value="Ank_2"/>
    <property type="match status" value="1"/>
</dbReference>
<dbReference type="PROSITE" id="PS50088">
    <property type="entry name" value="ANK_REPEAT"/>
    <property type="match status" value="1"/>
</dbReference>
<name>A0A2U1IZ62_SMIAN</name>
<dbReference type="Proteomes" id="UP000245591">
    <property type="component" value="Unassembled WGS sequence"/>
</dbReference>
<comment type="caution">
    <text evidence="4">The sequence shown here is derived from an EMBL/GenBank/DDBJ whole genome shotgun (WGS) entry which is preliminary data.</text>
</comment>
<dbReference type="AlphaFoldDB" id="A0A2U1IZ62"/>
<evidence type="ECO:0000313" key="4">
    <source>
        <dbReference type="EMBL" id="PVZ98099.1"/>
    </source>
</evidence>
<dbReference type="EMBL" id="MBFU01000587">
    <property type="protein sequence ID" value="PVZ98099.1"/>
    <property type="molecule type" value="Genomic_DNA"/>
</dbReference>